<sequence>MRLLLDTQILIWAVTDTARLPAAVAAAVAAPGNEALVSAASVWEIAIKAALGRLRFPLERIDAILERAGMEHLPIRAAHGVAAGALPRHHGDPFDRMLVAQAQVEDLTLVSTDAALSAYDVRLLGAEAAR</sequence>
<dbReference type="EMBL" id="JAJAQI010000082">
    <property type="protein sequence ID" value="MCB4825325.1"/>
    <property type="molecule type" value="Genomic_DNA"/>
</dbReference>
<evidence type="ECO:0000313" key="3">
    <source>
        <dbReference type="Proteomes" id="UP001139311"/>
    </source>
</evidence>
<dbReference type="Gene3D" id="3.40.50.1010">
    <property type="entry name" value="5'-nuclease"/>
    <property type="match status" value="1"/>
</dbReference>
<dbReference type="RefSeq" id="WP_226614154.1">
    <property type="nucleotide sequence ID" value="NZ_JAJAQI010000082.1"/>
</dbReference>
<dbReference type="Pfam" id="PF01850">
    <property type="entry name" value="PIN"/>
    <property type="match status" value="1"/>
</dbReference>
<name>A0A9X1LDI4_9PROT</name>
<dbReference type="AlphaFoldDB" id="A0A9X1LDI4"/>
<protein>
    <submittedName>
        <fullName evidence="2">Type II toxin-antitoxin system VapC family toxin</fullName>
    </submittedName>
</protein>
<proteinExistence type="predicted"/>
<keyword evidence="3" id="KW-1185">Reference proteome</keyword>
<dbReference type="InterPro" id="IPR041705">
    <property type="entry name" value="PIN_Sll0205"/>
</dbReference>
<gene>
    <name evidence="2" type="ORF">LHA35_26780</name>
</gene>
<evidence type="ECO:0000313" key="2">
    <source>
        <dbReference type="EMBL" id="MCB4825325.1"/>
    </source>
</evidence>
<dbReference type="PANTHER" id="PTHR36173:SF2">
    <property type="entry name" value="RIBONUCLEASE VAPC16"/>
    <property type="match status" value="1"/>
</dbReference>
<dbReference type="Proteomes" id="UP001139311">
    <property type="component" value="Unassembled WGS sequence"/>
</dbReference>
<accession>A0A9X1LDI4</accession>
<dbReference type="PANTHER" id="PTHR36173">
    <property type="entry name" value="RIBONUCLEASE VAPC16-RELATED"/>
    <property type="match status" value="1"/>
</dbReference>
<dbReference type="CDD" id="cd09872">
    <property type="entry name" value="PIN_Sll0205-like"/>
    <property type="match status" value="1"/>
</dbReference>
<feature type="domain" description="PIN" evidence="1">
    <location>
        <begin position="4"/>
        <end position="120"/>
    </location>
</feature>
<dbReference type="InterPro" id="IPR052919">
    <property type="entry name" value="TA_system_RNase"/>
</dbReference>
<evidence type="ECO:0000259" key="1">
    <source>
        <dbReference type="Pfam" id="PF01850"/>
    </source>
</evidence>
<dbReference type="InterPro" id="IPR002716">
    <property type="entry name" value="PIN_dom"/>
</dbReference>
<dbReference type="InterPro" id="IPR029060">
    <property type="entry name" value="PIN-like_dom_sf"/>
</dbReference>
<reference evidence="2" key="1">
    <citation type="submission" date="2021-10" db="EMBL/GenBank/DDBJ databases">
        <title>Roseicella aerolatum sp. nov., isolated from aerosols of e-waste dismantling site.</title>
        <authorList>
            <person name="Qin T."/>
        </authorList>
    </citation>
    <scope>NUCLEOTIDE SEQUENCE</scope>
    <source>
        <strain evidence="2">GB24</strain>
    </source>
</reference>
<dbReference type="SUPFAM" id="SSF88723">
    <property type="entry name" value="PIN domain-like"/>
    <property type="match status" value="1"/>
</dbReference>
<comment type="caution">
    <text evidence="2">The sequence shown here is derived from an EMBL/GenBank/DDBJ whole genome shotgun (WGS) entry which is preliminary data.</text>
</comment>
<organism evidence="2 3">
    <name type="scientific">Roseicella aerolata</name>
    <dbReference type="NCBI Taxonomy" id="2883479"/>
    <lineage>
        <taxon>Bacteria</taxon>
        <taxon>Pseudomonadati</taxon>
        <taxon>Pseudomonadota</taxon>
        <taxon>Alphaproteobacteria</taxon>
        <taxon>Acetobacterales</taxon>
        <taxon>Roseomonadaceae</taxon>
        <taxon>Roseicella</taxon>
    </lineage>
</organism>